<sequence>MSNGDSVLERARSLEAAGLPGALATVVRVYSPTSGKPGDKAVVDGEGRLHGWIGGGCAQPAVIRAARQAMADSESRLIRIRPEEAGAEEAPESGVEDVAMRCHSGGTLEIFIEPLTVAPGLLVLGGSPAAHTLAALAGRVGFTVTVAAKGAGASVFPEASEVVPSLRLERRPAGRPLLAVVATQGQGDELGLETALSLGADHIAFIASARKAEQLRTDLKERGFDAGAVDAIEAPAGVPLDARNPREIAVSVLAGLVNARHRLGAGAVLEPEPAPAPAAEVVDPICGMTVDPATADFSTEYGGRTWYFCCGHCQHRFEQDPAAYADAGAPA</sequence>
<dbReference type="Proteomes" id="UP001575181">
    <property type="component" value="Unassembled WGS sequence"/>
</dbReference>
<dbReference type="InterPro" id="IPR027051">
    <property type="entry name" value="XdhC_Rossmann_dom"/>
</dbReference>
<feature type="domain" description="TRASH" evidence="1">
    <location>
        <begin position="283"/>
        <end position="321"/>
    </location>
</feature>
<dbReference type="InterPro" id="IPR052698">
    <property type="entry name" value="MoCofactor_Util/Proc"/>
</dbReference>
<dbReference type="InterPro" id="IPR003777">
    <property type="entry name" value="XdhC_CoxI"/>
</dbReference>
<protein>
    <submittedName>
        <fullName evidence="2">XdhC family protein</fullName>
    </submittedName>
</protein>
<proteinExistence type="predicted"/>
<dbReference type="RefSeq" id="WP_373654722.1">
    <property type="nucleotide sequence ID" value="NZ_JBGUAW010000002.1"/>
</dbReference>
<dbReference type="PANTHER" id="PTHR30388">
    <property type="entry name" value="ALDEHYDE OXIDOREDUCTASE MOLYBDENUM COFACTOR ASSEMBLY PROTEIN"/>
    <property type="match status" value="1"/>
</dbReference>
<accession>A0ABV4TTN6</accession>
<dbReference type="SUPFAM" id="SSF47240">
    <property type="entry name" value="Ferritin-like"/>
    <property type="match status" value="1"/>
</dbReference>
<dbReference type="Pfam" id="PF04945">
    <property type="entry name" value="YHS"/>
    <property type="match status" value="1"/>
</dbReference>
<dbReference type="SMART" id="SM00746">
    <property type="entry name" value="TRASH"/>
    <property type="match status" value="1"/>
</dbReference>
<dbReference type="PANTHER" id="PTHR30388:SF6">
    <property type="entry name" value="XANTHINE DEHYDROGENASE SUBUNIT A-RELATED"/>
    <property type="match status" value="1"/>
</dbReference>
<dbReference type="Gene3D" id="3.40.50.720">
    <property type="entry name" value="NAD(P)-binding Rossmann-like Domain"/>
    <property type="match status" value="1"/>
</dbReference>
<dbReference type="InterPro" id="IPR007029">
    <property type="entry name" value="YHS_dom"/>
</dbReference>
<dbReference type="InterPro" id="IPR009078">
    <property type="entry name" value="Ferritin-like_SF"/>
</dbReference>
<dbReference type="Gene3D" id="1.10.620.20">
    <property type="entry name" value="Ribonucleotide Reductase, subunit A"/>
    <property type="match status" value="1"/>
</dbReference>
<dbReference type="InterPro" id="IPR011017">
    <property type="entry name" value="TRASH_dom"/>
</dbReference>
<dbReference type="Pfam" id="PF02625">
    <property type="entry name" value="XdhC_CoxI"/>
    <property type="match status" value="1"/>
</dbReference>
<dbReference type="EMBL" id="JBGUAW010000002">
    <property type="protein sequence ID" value="MFA9459941.1"/>
    <property type="molecule type" value="Genomic_DNA"/>
</dbReference>
<keyword evidence="3" id="KW-1185">Reference proteome</keyword>
<evidence type="ECO:0000313" key="2">
    <source>
        <dbReference type="EMBL" id="MFA9459941.1"/>
    </source>
</evidence>
<evidence type="ECO:0000259" key="1">
    <source>
        <dbReference type="SMART" id="SM00746"/>
    </source>
</evidence>
<name>A0ABV4TTN6_9GAMM</name>
<gene>
    <name evidence="2" type="ORF">ACERLL_03785</name>
</gene>
<reference evidence="2 3" key="1">
    <citation type="submission" date="2024-08" db="EMBL/GenBank/DDBJ databases">
        <title>Whole-genome sequencing of halo(alkali)philic microorganisms from hypersaline lakes.</title>
        <authorList>
            <person name="Sorokin D.Y."/>
            <person name="Merkel A.Y."/>
            <person name="Messina E."/>
            <person name="Yakimov M."/>
        </authorList>
    </citation>
    <scope>NUCLEOTIDE SEQUENCE [LARGE SCALE GENOMIC DNA]</scope>
    <source>
        <strain evidence="2 3">Cl-TMA</strain>
    </source>
</reference>
<dbReference type="InterPro" id="IPR012348">
    <property type="entry name" value="RNR-like"/>
</dbReference>
<organism evidence="2 3">
    <name type="scientific">Thiohalorhabdus methylotrophus</name>
    <dbReference type="NCBI Taxonomy" id="3242694"/>
    <lineage>
        <taxon>Bacteria</taxon>
        <taxon>Pseudomonadati</taxon>
        <taxon>Pseudomonadota</taxon>
        <taxon>Gammaproteobacteria</taxon>
        <taxon>Thiohalorhabdales</taxon>
        <taxon>Thiohalorhabdaceae</taxon>
        <taxon>Thiohalorhabdus</taxon>
    </lineage>
</organism>
<dbReference type="Pfam" id="PF13478">
    <property type="entry name" value="XdhC_C"/>
    <property type="match status" value="1"/>
</dbReference>
<comment type="caution">
    <text evidence="2">The sequence shown here is derived from an EMBL/GenBank/DDBJ whole genome shotgun (WGS) entry which is preliminary data.</text>
</comment>
<evidence type="ECO:0000313" key="3">
    <source>
        <dbReference type="Proteomes" id="UP001575181"/>
    </source>
</evidence>